<evidence type="ECO:0000313" key="3">
    <source>
        <dbReference type="Proteomes" id="UP000789390"/>
    </source>
</evidence>
<accession>A0A8J2RN96</accession>
<evidence type="ECO:0008006" key="4">
    <source>
        <dbReference type="Google" id="ProtNLM"/>
    </source>
</evidence>
<comment type="caution">
    <text evidence="2">The sequence shown here is derived from an EMBL/GenBank/DDBJ whole genome shotgun (WGS) entry which is preliminary data.</text>
</comment>
<feature type="chain" id="PRO_5035189977" description="Secreted protein" evidence="1">
    <location>
        <begin position="25"/>
        <end position="71"/>
    </location>
</feature>
<organism evidence="2 3">
    <name type="scientific">Daphnia galeata</name>
    <dbReference type="NCBI Taxonomy" id="27404"/>
    <lineage>
        <taxon>Eukaryota</taxon>
        <taxon>Metazoa</taxon>
        <taxon>Ecdysozoa</taxon>
        <taxon>Arthropoda</taxon>
        <taxon>Crustacea</taxon>
        <taxon>Branchiopoda</taxon>
        <taxon>Diplostraca</taxon>
        <taxon>Cladocera</taxon>
        <taxon>Anomopoda</taxon>
        <taxon>Daphniidae</taxon>
        <taxon>Daphnia</taxon>
    </lineage>
</organism>
<gene>
    <name evidence="2" type="ORF">DGAL_LOCUS6848</name>
</gene>
<name>A0A8J2RN96_9CRUS</name>
<evidence type="ECO:0000313" key="2">
    <source>
        <dbReference type="EMBL" id="CAH0104134.1"/>
    </source>
</evidence>
<sequence length="71" mass="8386">MQWRILLIFSLTMVFCFLIEPGEANRQPIFLKHQTTTPRYNRKQVAISPNRQCPTGHLLDKNNVCRMIWLG</sequence>
<keyword evidence="1" id="KW-0732">Signal</keyword>
<reference evidence="2" key="1">
    <citation type="submission" date="2021-11" db="EMBL/GenBank/DDBJ databases">
        <authorList>
            <person name="Schell T."/>
        </authorList>
    </citation>
    <scope>NUCLEOTIDE SEQUENCE</scope>
    <source>
        <strain evidence="2">M5</strain>
    </source>
</reference>
<protein>
    <recommendedName>
        <fullName evidence="4">Secreted protein</fullName>
    </recommendedName>
</protein>
<evidence type="ECO:0000256" key="1">
    <source>
        <dbReference type="SAM" id="SignalP"/>
    </source>
</evidence>
<feature type="signal peptide" evidence="1">
    <location>
        <begin position="1"/>
        <end position="24"/>
    </location>
</feature>
<proteinExistence type="predicted"/>
<keyword evidence="3" id="KW-1185">Reference proteome</keyword>
<dbReference type="EMBL" id="CAKKLH010000124">
    <property type="protein sequence ID" value="CAH0104134.1"/>
    <property type="molecule type" value="Genomic_DNA"/>
</dbReference>
<dbReference type="AlphaFoldDB" id="A0A8J2RN96"/>
<dbReference type="Proteomes" id="UP000789390">
    <property type="component" value="Unassembled WGS sequence"/>
</dbReference>